<evidence type="ECO:0000256" key="1">
    <source>
        <dbReference type="SAM" id="MobiDB-lite"/>
    </source>
</evidence>
<feature type="region of interest" description="Disordered" evidence="1">
    <location>
        <begin position="1"/>
        <end position="50"/>
    </location>
</feature>
<feature type="compositionally biased region" description="Basic and acidic residues" evidence="1">
    <location>
        <begin position="24"/>
        <end position="39"/>
    </location>
</feature>
<proteinExistence type="predicted"/>
<dbReference type="EMBL" id="JAAGWQ010000002">
    <property type="protein sequence ID" value="KAF5681059.1"/>
    <property type="molecule type" value="Genomic_DNA"/>
</dbReference>
<dbReference type="AlphaFoldDB" id="A0A8H5U5H1"/>
<comment type="caution">
    <text evidence="2">The sequence shown here is derived from an EMBL/GenBank/DDBJ whole genome shotgun (WGS) entry which is preliminary data.</text>
</comment>
<reference evidence="2 3" key="1">
    <citation type="submission" date="2020-05" db="EMBL/GenBank/DDBJ databases">
        <title>Identification and distribution of gene clusters putatively required for synthesis of sphingolipid metabolism inhibitors in phylogenetically diverse species of the filamentous fungus Fusarium.</title>
        <authorList>
            <person name="Kim H.-S."/>
            <person name="Busman M."/>
            <person name="Brown D.W."/>
            <person name="Divon H."/>
            <person name="Uhlig S."/>
            <person name="Proctor R.H."/>
        </authorList>
    </citation>
    <scope>NUCLEOTIDE SEQUENCE [LARGE SCALE GENOMIC DNA]</scope>
    <source>
        <strain evidence="2 3">NRRL 20693</strain>
    </source>
</reference>
<protein>
    <submittedName>
        <fullName evidence="2">Uncharacterized protein</fullName>
    </submittedName>
</protein>
<evidence type="ECO:0000313" key="2">
    <source>
        <dbReference type="EMBL" id="KAF5681059.1"/>
    </source>
</evidence>
<dbReference type="Pfam" id="PF12511">
    <property type="entry name" value="DUF3716"/>
    <property type="match status" value="1"/>
</dbReference>
<dbReference type="Proteomes" id="UP000567885">
    <property type="component" value="Unassembled WGS sequence"/>
</dbReference>
<evidence type="ECO:0000313" key="3">
    <source>
        <dbReference type="Proteomes" id="UP000567885"/>
    </source>
</evidence>
<name>A0A8H5U5H1_FUSHE</name>
<feature type="region of interest" description="Disordered" evidence="1">
    <location>
        <begin position="313"/>
        <end position="349"/>
    </location>
</feature>
<sequence>MRGEKKQRSTSARTSPYPVRTSSRIREARDSFEQPDKKNSQHKKTDKNFNDEIYLTSRQNRMISNGDEQNARALVPANSLANGVITTRQFYHHNPMAMPDGGNVGTTAGQVAQQIYGNFMKSDSALCKKLSTEPALRQVKQRRPEMYLNMGRRSNVEAFLAHLTGVAVERSCKNCSKGHGPWNECIIYDGQMCGSCTNCWFNASGSRCTFHENNQNSIYVPVPMYTPHSAGMPTQHLRIIGPGQPQSGRVRRQARLLQQAPALQQHADMIKSAVAETASMSQQDRIMARIETAARELGLRIGELREFVDVTETEDDETYVEQTAMPTHASSSQGTEGRAEAASRERRAN</sequence>
<dbReference type="InterPro" id="IPR022190">
    <property type="entry name" value="DUF3716"/>
</dbReference>
<dbReference type="OrthoDB" id="4174112at2759"/>
<keyword evidence="3" id="KW-1185">Reference proteome</keyword>
<feature type="compositionally biased region" description="Polar residues" evidence="1">
    <location>
        <begin position="324"/>
        <end position="335"/>
    </location>
</feature>
<gene>
    <name evidence="2" type="ORF">FHETE_90</name>
</gene>
<feature type="compositionally biased region" description="Basic and acidic residues" evidence="1">
    <location>
        <begin position="337"/>
        <end position="349"/>
    </location>
</feature>
<organism evidence="2 3">
    <name type="scientific">Fusarium heterosporum</name>
    <dbReference type="NCBI Taxonomy" id="42747"/>
    <lineage>
        <taxon>Eukaryota</taxon>
        <taxon>Fungi</taxon>
        <taxon>Dikarya</taxon>
        <taxon>Ascomycota</taxon>
        <taxon>Pezizomycotina</taxon>
        <taxon>Sordariomycetes</taxon>
        <taxon>Hypocreomycetidae</taxon>
        <taxon>Hypocreales</taxon>
        <taxon>Nectriaceae</taxon>
        <taxon>Fusarium</taxon>
        <taxon>Fusarium heterosporum species complex</taxon>
    </lineage>
</organism>
<accession>A0A8H5U5H1</accession>